<dbReference type="SUPFAM" id="SSF54001">
    <property type="entry name" value="Cysteine proteinases"/>
    <property type="match status" value="1"/>
</dbReference>
<dbReference type="InterPro" id="IPR028889">
    <property type="entry name" value="USP"/>
</dbReference>
<dbReference type="PROSITE" id="PS00973">
    <property type="entry name" value="USP_2"/>
    <property type="match status" value="1"/>
</dbReference>
<dbReference type="InterPro" id="IPR025305">
    <property type="entry name" value="UCH_repeat_domain"/>
</dbReference>
<dbReference type="PROSITE" id="PS50235">
    <property type="entry name" value="USP_3"/>
    <property type="match status" value="1"/>
</dbReference>
<gene>
    <name evidence="10" type="ORF">PDE_08265</name>
</gene>
<keyword evidence="7" id="KW-0175">Coiled coil</keyword>
<dbReference type="InterPro" id="IPR044635">
    <property type="entry name" value="UBP14-like"/>
</dbReference>
<evidence type="ECO:0000256" key="6">
    <source>
        <dbReference type="ARBA" id="ARBA00022807"/>
    </source>
</evidence>
<evidence type="ECO:0000256" key="7">
    <source>
        <dbReference type="SAM" id="Coils"/>
    </source>
</evidence>
<protein>
    <recommendedName>
        <fullName evidence="2">ubiquitinyl hydrolase 1</fullName>
        <ecNumber evidence="2">3.4.19.12</ecNumber>
    </recommendedName>
</protein>
<evidence type="ECO:0000256" key="2">
    <source>
        <dbReference type="ARBA" id="ARBA00012759"/>
    </source>
</evidence>
<dbReference type="OrthoDB" id="2420415at2759"/>
<dbReference type="Proteomes" id="UP000019376">
    <property type="component" value="Unassembled WGS sequence"/>
</dbReference>
<feature type="coiled-coil region" evidence="7">
    <location>
        <begin position="1081"/>
        <end position="1108"/>
    </location>
</feature>
<keyword evidence="4" id="KW-0833">Ubl conjugation pathway</keyword>
<reference evidence="10 11" key="1">
    <citation type="journal article" date="2013" name="PLoS ONE">
        <title>Genomic and secretomic analyses reveal unique features of the lignocellulolytic enzyme system of Penicillium decumbens.</title>
        <authorList>
            <person name="Liu G."/>
            <person name="Zhang L."/>
            <person name="Wei X."/>
            <person name="Zou G."/>
            <person name="Qin Y."/>
            <person name="Ma L."/>
            <person name="Li J."/>
            <person name="Zheng H."/>
            <person name="Wang S."/>
            <person name="Wang C."/>
            <person name="Xun L."/>
            <person name="Zhao G.-P."/>
            <person name="Zhou Z."/>
            <person name="Qu Y."/>
        </authorList>
    </citation>
    <scope>NUCLEOTIDE SEQUENCE [LARGE SCALE GENOMIC DNA]</scope>
    <source>
        <strain evidence="11">114-2 / CGMCC 5302</strain>
    </source>
</reference>
<evidence type="ECO:0000256" key="1">
    <source>
        <dbReference type="ARBA" id="ARBA00000707"/>
    </source>
</evidence>
<keyword evidence="5" id="KW-0378">Hydrolase</keyword>
<evidence type="ECO:0000256" key="8">
    <source>
        <dbReference type="SAM" id="MobiDB-lite"/>
    </source>
</evidence>
<proteinExistence type="predicted"/>
<evidence type="ECO:0000256" key="3">
    <source>
        <dbReference type="ARBA" id="ARBA00022670"/>
    </source>
</evidence>
<evidence type="ECO:0000313" key="11">
    <source>
        <dbReference type="Proteomes" id="UP000019376"/>
    </source>
</evidence>
<keyword evidence="3" id="KW-0645">Protease</keyword>
<dbReference type="PhylomeDB" id="S8B392"/>
<sequence>MVPPHQAGKTAPRLAEDVRLYDPAHLPGTGLNLLSQVPPVHPAKGDKSIDFVSPHACRHEYVVKESQTAVVDADERRKSGASCRLSAVCSKCRCHLLVVVNYTSSGSGFAVPRSERHIHHFVYHSGRQPGHEAFNRALDTGQAEETYHYQCSHFSCATKAFIGIRSPLLTRPLVRHLNDPSAIRERAEEAMAAQPERLEGMAIPTPATVLDNLRLYLHNSLHFQERSKAISSSNKRFMLSFGLEGAGCRDVLEFLGFFYDAHAGSWQPPCPNAEASPPYQDANRSFIDDVYHELLCLLHQRPPAEKKGVNIPPLPPAATHSLSSSLEASNYPRSPKAHQFSMAPAPWYENLGVVEDMDAYTIIEAYDRQVTNDPERTSLWLQCLRAIGIFRSGEDFEIIEQAVQFAYSEGKYTDDDLIEAYRYFDFYPLKDDCDLEEDTILGKFYAYLSSTPKEKEEEARRHLWRIGDSRGSDSIKAVAEDRVTTLAQAQVYLGVEGDTPDDFIITMYTAKLNDNPGCKDLADRALQIIAGGRNSTMLKHFISTGETLAGDMDIGDAYRLLQIPDRTADDGAIMAAYTICVDENPDQIDNYNRALTVIAKDMDSALLREMAGISNEPDRNVFDWPVGLQNIGNTCYLNSLLQFYFSIRPFRDLVLHYEAHQMDVNDDESIFRKQVGSRKVAKKEVERSLKFLNELRNLFDSMITSTTSSVMPGQELARLTLISPGGEAAIRRRSTISKSRALGDVGGRPILGPLGPPQAISEEKTEAPTELEPSAPALASSNISENGSDMTLVSELATTTESTAMSQDETAEDAPPALEQVKDASRLNDAGLADTDVLGRPPPVPPRPSPISEEDRRKQLIEEVEIGAQQDVTEVINNVLFQSQCAIKPLRIDSDGEQVDQVKDLFYGRTRSYITTAGGTRSKEERWCDIKVDVASGPRDIYAAIDGAFDAQNISVENSEAEQYGSITRIPPILQIQVQRVQFDPIKKRSFKSTNHLGLHQTIYLDRYMDTTRTDVMSRRRQCWEWKSQLKSLEGRRAELLRSQEDDRVAMTELFRATKDTLEEISEAQSTDNMGVNPTLLHDLDQLRETVDRELQAIDQEISHIQEQISGQFSDLTKLPYQLYAVFVHHGSVSFGHYWIYIRDFQKNLWRKYNDEYVTEVQNEDEIFKSTDDHNPPTPYFLVYINDSIKDRIVDPVCREIPEVAPGEGELAADEPMPMEDVQSPGRVDTAPMDPPPHEDEPMQEAASEHDGDTK</sequence>
<dbReference type="GO" id="GO:0070628">
    <property type="term" value="F:proteasome binding"/>
    <property type="evidence" value="ECO:0007669"/>
    <property type="project" value="TreeGrafter"/>
</dbReference>
<feature type="compositionally biased region" description="Pro residues" evidence="8">
    <location>
        <begin position="840"/>
        <end position="849"/>
    </location>
</feature>
<keyword evidence="11" id="KW-1185">Reference proteome</keyword>
<dbReference type="EMBL" id="KB644415">
    <property type="protein sequence ID" value="EPS33303.1"/>
    <property type="molecule type" value="Genomic_DNA"/>
</dbReference>
<feature type="region of interest" description="Disordered" evidence="8">
    <location>
        <begin position="832"/>
        <end position="855"/>
    </location>
</feature>
<comment type="catalytic activity">
    <reaction evidence="1">
        <text>Thiol-dependent hydrolysis of ester, thioester, amide, peptide and isopeptide bonds formed by the C-terminal Gly of ubiquitin (a 76-residue protein attached to proteins as an intracellular targeting signal).</text>
        <dbReference type="EC" id="3.4.19.12"/>
    </reaction>
</comment>
<dbReference type="InterPro" id="IPR018200">
    <property type="entry name" value="USP_CS"/>
</dbReference>
<dbReference type="STRING" id="933388.S8B392"/>
<evidence type="ECO:0000256" key="5">
    <source>
        <dbReference type="ARBA" id="ARBA00022801"/>
    </source>
</evidence>
<feature type="compositionally biased region" description="Basic and acidic residues" evidence="8">
    <location>
        <begin position="1236"/>
        <end position="1255"/>
    </location>
</feature>
<dbReference type="Gene3D" id="3.90.70.10">
    <property type="entry name" value="Cysteine proteinases"/>
    <property type="match status" value="2"/>
</dbReference>
<evidence type="ECO:0000256" key="4">
    <source>
        <dbReference type="ARBA" id="ARBA00022786"/>
    </source>
</evidence>
<dbReference type="GO" id="GO:0043161">
    <property type="term" value="P:proteasome-mediated ubiquitin-dependent protein catabolic process"/>
    <property type="evidence" value="ECO:0007669"/>
    <property type="project" value="InterPro"/>
</dbReference>
<dbReference type="CDD" id="cd02666">
    <property type="entry name" value="Peptidase_C19J"/>
    <property type="match status" value="1"/>
</dbReference>
<feature type="domain" description="USP" evidence="9">
    <location>
        <begin position="626"/>
        <end position="1187"/>
    </location>
</feature>
<evidence type="ECO:0000259" key="9">
    <source>
        <dbReference type="PROSITE" id="PS50235"/>
    </source>
</evidence>
<dbReference type="PANTHER" id="PTHR43982:SF6">
    <property type="entry name" value="UBIQUITIN CARBOXYL-TERMINAL HYDROLASE 2-RELATED"/>
    <property type="match status" value="1"/>
</dbReference>
<organism evidence="10 11">
    <name type="scientific">Penicillium oxalicum (strain 114-2 / CGMCC 5302)</name>
    <name type="common">Penicillium decumbens</name>
    <dbReference type="NCBI Taxonomy" id="933388"/>
    <lineage>
        <taxon>Eukaryota</taxon>
        <taxon>Fungi</taxon>
        <taxon>Dikarya</taxon>
        <taxon>Ascomycota</taxon>
        <taxon>Pezizomycotina</taxon>
        <taxon>Eurotiomycetes</taxon>
        <taxon>Eurotiomycetidae</taxon>
        <taxon>Eurotiales</taxon>
        <taxon>Aspergillaceae</taxon>
        <taxon>Penicillium</taxon>
    </lineage>
</organism>
<dbReference type="HOGENOM" id="CLU_003155_0_0_1"/>
<keyword evidence="6" id="KW-0788">Thiol protease</keyword>
<dbReference type="AlphaFoldDB" id="S8B392"/>
<dbReference type="FunFam" id="3.90.70.10:FF:000122">
    <property type="entry name" value="Ubiquitin carboxyl-terminal hydrolase 2"/>
    <property type="match status" value="1"/>
</dbReference>
<dbReference type="Pfam" id="PF13446">
    <property type="entry name" value="RPT"/>
    <property type="match status" value="4"/>
</dbReference>
<dbReference type="GO" id="GO:0004843">
    <property type="term" value="F:cysteine-type deubiquitinase activity"/>
    <property type="evidence" value="ECO:0007669"/>
    <property type="project" value="UniProtKB-EC"/>
</dbReference>
<feature type="region of interest" description="Disordered" evidence="8">
    <location>
        <begin position="1206"/>
        <end position="1255"/>
    </location>
</feature>
<evidence type="ECO:0000313" key="10">
    <source>
        <dbReference type="EMBL" id="EPS33303.1"/>
    </source>
</evidence>
<dbReference type="PANTHER" id="PTHR43982">
    <property type="entry name" value="UBIQUITIN CARBOXYL-TERMINAL HYDROLASE"/>
    <property type="match status" value="1"/>
</dbReference>
<feature type="region of interest" description="Disordered" evidence="8">
    <location>
        <begin position="741"/>
        <end position="787"/>
    </location>
</feature>
<dbReference type="EC" id="3.4.19.12" evidence="2"/>
<dbReference type="Pfam" id="PF00443">
    <property type="entry name" value="UCH"/>
    <property type="match status" value="1"/>
</dbReference>
<name>S8B392_PENO1</name>
<dbReference type="GO" id="GO:0016579">
    <property type="term" value="P:protein deubiquitination"/>
    <property type="evidence" value="ECO:0007669"/>
    <property type="project" value="InterPro"/>
</dbReference>
<dbReference type="eggNOG" id="KOG1863">
    <property type="taxonomic scope" value="Eukaryota"/>
</dbReference>
<dbReference type="PROSITE" id="PS00972">
    <property type="entry name" value="USP_1"/>
    <property type="match status" value="1"/>
</dbReference>
<dbReference type="GO" id="GO:0061136">
    <property type="term" value="P:regulation of proteasomal protein catabolic process"/>
    <property type="evidence" value="ECO:0007669"/>
    <property type="project" value="TreeGrafter"/>
</dbReference>
<dbReference type="InterPro" id="IPR038765">
    <property type="entry name" value="Papain-like_cys_pep_sf"/>
</dbReference>
<dbReference type="InterPro" id="IPR001394">
    <property type="entry name" value="Peptidase_C19_UCH"/>
</dbReference>
<accession>S8B392</accession>